<comment type="caution">
    <text evidence="1">The sequence shown here is derived from an EMBL/GenBank/DDBJ whole genome shotgun (WGS) entry which is preliminary data.</text>
</comment>
<protein>
    <submittedName>
        <fullName evidence="1">Uncharacterized protein</fullName>
    </submittedName>
</protein>
<name>A0A0R1PGF1_9LACO</name>
<dbReference type="RefSeq" id="WP_025085005.1">
    <property type="nucleotide sequence ID" value="NZ_AZES01000059.1"/>
</dbReference>
<keyword evidence="2" id="KW-1185">Reference proteome</keyword>
<dbReference type="GeneID" id="96667881"/>
<sequence>MVQPVGLIEDIQTQNRSVDSTIREIKDFATNFGKETSATQNKQIDAQAFYDLVMKRGRE</sequence>
<organism evidence="1 2">
    <name type="scientific">Companilactobacillus paralimentarius DSM 13238 = JCM 10415</name>
    <dbReference type="NCBI Taxonomy" id="1122151"/>
    <lineage>
        <taxon>Bacteria</taxon>
        <taxon>Bacillati</taxon>
        <taxon>Bacillota</taxon>
        <taxon>Bacilli</taxon>
        <taxon>Lactobacillales</taxon>
        <taxon>Lactobacillaceae</taxon>
        <taxon>Companilactobacillus</taxon>
    </lineage>
</organism>
<evidence type="ECO:0000313" key="1">
    <source>
        <dbReference type="EMBL" id="KRL31167.1"/>
    </source>
</evidence>
<evidence type="ECO:0000313" key="2">
    <source>
        <dbReference type="Proteomes" id="UP000051908"/>
    </source>
</evidence>
<dbReference type="EMBL" id="AZES01000059">
    <property type="protein sequence ID" value="KRL31167.1"/>
    <property type="molecule type" value="Genomic_DNA"/>
</dbReference>
<dbReference type="PATRIC" id="fig|1122151.5.peg.2300"/>
<accession>A0A0R1PGF1</accession>
<proteinExistence type="predicted"/>
<dbReference type="Proteomes" id="UP000051908">
    <property type="component" value="Unassembled WGS sequence"/>
</dbReference>
<dbReference type="AlphaFoldDB" id="A0A0R1PGF1"/>
<dbReference type="OrthoDB" id="2325983at2"/>
<gene>
    <name evidence="1" type="ORF">FD33_GL002227</name>
</gene>
<reference evidence="1 2" key="1">
    <citation type="journal article" date="2015" name="Genome Announc.">
        <title>Expanding the biotechnology potential of lactobacilli through comparative genomics of 213 strains and associated genera.</title>
        <authorList>
            <person name="Sun Z."/>
            <person name="Harris H.M."/>
            <person name="McCann A."/>
            <person name="Guo C."/>
            <person name="Argimon S."/>
            <person name="Zhang W."/>
            <person name="Yang X."/>
            <person name="Jeffery I.B."/>
            <person name="Cooney J.C."/>
            <person name="Kagawa T.F."/>
            <person name="Liu W."/>
            <person name="Song Y."/>
            <person name="Salvetti E."/>
            <person name="Wrobel A."/>
            <person name="Rasinkangas P."/>
            <person name="Parkhill J."/>
            <person name="Rea M.C."/>
            <person name="O'Sullivan O."/>
            <person name="Ritari J."/>
            <person name="Douillard F.P."/>
            <person name="Paul Ross R."/>
            <person name="Yang R."/>
            <person name="Briner A.E."/>
            <person name="Felis G.E."/>
            <person name="de Vos W.M."/>
            <person name="Barrangou R."/>
            <person name="Klaenhammer T.R."/>
            <person name="Caufield P.W."/>
            <person name="Cui Y."/>
            <person name="Zhang H."/>
            <person name="O'Toole P.W."/>
        </authorList>
    </citation>
    <scope>NUCLEOTIDE SEQUENCE [LARGE SCALE GENOMIC DNA]</scope>
    <source>
        <strain evidence="1 2">DSM 13238</strain>
    </source>
</reference>